<dbReference type="Proteomes" id="UP000887576">
    <property type="component" value="Unplaced"/>
</dbReference>
<evidence type="ECO:0000313" key="2">
    <source>
        <dbReference type="WBParaSite" id="JU765_v2.g11116.t1"/>
    </source>
</evidence>
<organism evidence="1 2">
    <name type="scientific">Panagrolaimus sp. JU765</name>
    <dbReference type="NCBI Taxonomy" id="591449"/>
    <lineage>
        <taxon>Eukaryota</taxon>
        <taxon>Metazoa</taxon>
        <taxon>Ecdysozoa</taxon>
        <taxon>Nematoda</taxon>
        <taxon>Chromadorea</taxon>
        <taxon>Rhabditida</taxon>
        <taxon>Tylenchina</taxon>
        <taxon>Panagrolaimomorpha</taxon>
        <taxon>Panagrolaimoidea</taxon>
        <taxon>Panagrolaimidae</taxon>
        <taxon>Panagrolaimus</taxon>
    </lineage>
</organism>
<accession>A0AC34PXZ7</accession>
<reference evidence="2" key="1">
    <citation type="submission" date="2022-11" db="UniProtKB">
        <authorList>
            <consortium name="WormBaseParasite"/>
        </authorList>
    </citation>
    <scope>IDENTIFICATION</scope>
</reference>
<protein>
    <submittedName>
        <fullName evidence="2">Tryptophan synthase beta chain-like PALP domain-containing protein</fullName>
    </submittedName>
</protein>
<name>A0AC34PXZ7_9BILA</name>
<sequence>MVPGPEQDEVMPYDPKAKNECIWHEDGIEDHFGLHKFAPYPPPQKKILDNILEAVGGTPLVKLHKIPESFGIECDVYGKAEFLSAGGSIKDRIGVRMVELAEKSGRLKPGMTIIEPTSGNTGIGLALVSAVKGYKCIIVLPERMSHEKIATMKALGAKIIRTKDDAPYDSEESHIGKAFQLHKEMPNSIILDQYVNCGNPLTHYESTANEIIDSLGGEVPDMVVIGVGTGGTISGISKNLKSKGDVKIIGVDPVGSIISGGDAKDAHHFDVEGIGYDFVPTVLDLNLVDEWEKIDDIDTFTMARRLIKEEGLLVGGSSGSNMVGAMRQAKKLTKGQKCVVILPDGVRNYLTKFVSDEWMIKKGFLTTNDLKEEKLEPSIESCRKDIFGTYDPEKEGEDEYQRGEYPIGIPESFHPTRSMIMDTILEAIGHTPMVRLNKIPKSLGIECEVLVKCEYLSAGGSIKDRIALRMVQLAEEKGALKPGMTVIEPTSGNTGIGLALVCAVRGYKCVIVMPQKMSKEKEVTLKALGAQIVRTPSHHGHDDPESHMGVAIRLLKEIPNSIMLDQYRNIGNPLAHYENTAEEILYQTDGKIDYMVIGAGTGGTVTGIGMKLKERIPNVKIVGVDPDGSILADPTNRKVHGYEVEGTGYDFIPAALKRDYVDQWVKTFDADSFYTARRVIREEGILCGGSSGANVWAALQVAKGLDKSKRVITVLPDSIRNYMTKFLDDDWMNLKGFPIPQYDDEE</sequence>
<evidence type="ECO:0000313" key="1">
    <source>
        <dbReference type="Proteomes" id="UP000887576"/>
    </source>
</evidence>
<proteinExistence type="predicted"/>
<dbReference type="WBParaSite" id="JU765_v2.g11116.t1">
    <property type="protein sequence ID" value="JU765_v2.g11116.t1"/>
    <property type="gene ID" value="JU765_v2.g11116"/>
</dbReference>